<dbReference type="EMBL" id="CAJJDM010000120">
    <property type="protein sequence ID" value="CAD8101913.1"/>
    <property type="molecule type" value="Genomic_DNA"/>
</dbReference>
<accession>A0A8S1PGP9</accession>
<comment type="caution">
    <text evidence="1">The sequence shown here is derived from an EMBL/GenBank/DDBJ whole genome shotgun (WGS) entry which is preliminary data.</text>
</comment>
<proteinExistence type="predicted"/>
<gene>
    <name evidence="1" type="ORF">PPRIM_AZ9-3.1.T1170023</name>
</gene>
<dbReference type="AlphaFoldDB" id="A0A8S1PGP9"/>
<dbReference type="Proteomes" id="UP000688137">
    <property type="component" value="Unassembled WGS sequence"/>
</dbReference>
<name>A0A8S1PGP9_PARPR</name>
<evidence type="ECO:0000313" key="1">
    <source>
        <dbReference type="EMBL" id="CAD8101913.1"/>
    </source>
</evidence>
<dbReference type="OMA" id="EITAWTR"/>
<sequence length="166" mass="20111">MCDSQLFNFNSPLVLNKQRRIINLLPNEIDIEQILKNYRINNKIEQEIVQKQQPQKNMKNPANLMRMKRVILNQFNRPNSNKNNQQKCRENFQEQFPYFLRIQHYKITTQPNSLNFMKLISRDRLHSLDRHSQKNKSIDFSNIKTRKMSIQQYEITAWTRKTSESL</sequence>
<evidence type="ECO:0000313" key="2">
    <source>
        <dbReference type="Proteomes" id="UP000688137"/>
    </source>
</evidence>
<protein>
    <submittedName>
        <fullName evidence="1">Uncharacterized protein</fullName>
    </submittedName>
</protein>
<reference evidence="1" key="1">
    <citation type="submission" date="2021-01" db="EMBL/GenBank/DDBJ databases">
        <authorList>
            <consortium name="Genoscope - CEA"/>
            <person name="William W."/>
        </authorList>
    </citation>
    <scope>NUCLEOTIDE SEQUENCE</scope>
</reference>
<keyword evidence="2" id="KW-1185">Reference proteome</keyword>
<organism evidence="1 2">
    <name type="scientific">Paramecium primaurelia</name>
    <dbReference type="NCBI Taxonomy" id="5886"/>
    <lineage>
        <taxon>Eukaryota</taxon>
        <taxon>Sar</taxon>
        <taxon>Alveolata</taxon>
        <taxon>Ciliophora</taxon>
        <taxon>Intramacronucleata</taxon>
        <taxon>Oligohymenophorea</taxon>
        <taxon>Peniculida</taxon>
        <taxon>Parameciidae</taxon>
        <taxon>Paramecium</taxon>
    </lineage>
</organism>